<keyword evidence="2" id="KW-1185">Reference proteome</keyword>
<dbReference type="eggNOG" id="ENOG5033GM6">
    <property type="taxonomic scope" value="Bacteria"/>
</dbReference>
<evidence type="ECO:0000313" key="1">
    <source>
        <dbReference type="EMBL" id="EZH74600.1"/>
    </source>
</evidence>
<accession>A0A023BX71</accession>
<dbReference type="Proteomes" id="UP000023541">
    <property type="component" value="Unassembled WGS sequence"/>
</dbReference>
<dbReference type="STRING" id="1317122.ATO12_12600"/>
<dbReference type="OrthoDB" id="2662485at2"/>
<dbReference type="AlphaFoldDB" id="A0A023BX71"/>
<name>A0A023BX71_9FLAO</name>
<sequence>MDKQLKEFYKDNEARIEEDFSRNPPIYYDSLSTALYHYFKTFKEKKDTYHLSLDFENNTRKSLSFHHSDVENATGCLNAFGRYFELFFKKMLQDCFPDRIFLFVKPKDAYKMFRKEIRRNASLGKYKFLLDDKICKDIQILIDWRNNLAHYGIIYPNNHALDFIVSQQVLPIVQQIYATDKISLNGFEPHYFKTKSGISIIKRISEIEFNFNDFNRKKKHDGLIWKLALLCHLKEMGRACHENCTQIEQNLSWYEPYYDDPVGRNERIAEGEKKRDDFYSIRKCPCCGVKSLVVYRKEIKNVFNFDITFISWFKCYTCTYEVKNNMGDPFDFGLFKSPVFPKD</sequence>
<organism evidence="1 2">
    <name type="scientific">Aquimarina atlantica</name>
    <dbReference type="NCBI Taxonomy" id="1317122"/>
    <lineage>
        <taxon>Bacteria</taxon>
        <taxon>Pseudomonadati</taxon>
        <taxon>Bacteroidota</taxon>
        <taxon>Flavobacteriia</taxon>
        <taxon>Flavobacteriales</taxon>
        <taxon>Flavobacteriaceae</taxon>
        <taxon>Aquimarina</taxon>
    </lineage>
</organism>
<dbReference type="RefSeq" id="WP_034241176.1">
    <property type="nucleotide sequence ID" value="NZ_AQRA01000003.1"/>
</dbReference>
<dbReference type="EMBL" id="AQRA01000003">
    <property type="protein sequence ID" value="EZH74600.1"/>
    <property type="molecule type" value="Genomic_DNA"/>
</dbReference>
<comment type="caution">
    <text evidence="1">The sequence shown here is derived from an EMBL/GenBank/DDBJ whole genome shotgun (WGS) entry which is preliminary data.</text>
</comment>
<reference evidence="1 2" key="1">
    <citation type="submission" date="2014-04" db="EMBL/GenBank/DDBJ databases">
        <title>Aquimarina sp. 22II-S11-z7 Genome Sequencing.</title>
        <authorList>
            <person name="Lai Q."/>
        </authorList>
    </citation>
    <scope>NUCLEOTIDE SEQUENCE [LARGE SCALE GENOMIC DNA]</scope>
    <source>
        <strain evidence="1 2">22II-S11-z7</strain>
    </source>
</reference>
<gene>
    <name evidence="1" type="ORF">ATO12_12600</name>
</gene>
<evidence type="ECO:0000313" key="2">
    <source>
        <dbReference type="Proteomes" id="UP000023541"/>
    </source>
</evidence>
<proteinExistence type="predicted"/>
<protein>
    <submittedName>
        <fullName evidence="1">Uncharacterized protein</fullName>
    </submittedName>
</protein>